<reference evidence="12" key="1">
    <citation type="journal article" date="2023" name="Commun. Biol.">
        <title>Genome analysis of Parmales, the sister group of diatoms, reveals the evolutionary specialization of diatoms from phago-mixotrophs to photoautotrophs.</title>
        <authorList>
            <person name="Ban H."/>
            <person name="Sato S."/>
            <person name="Yoshikawa S."/>
            <person name="Yamada K."/>
            <person name="Nakamura Y."/>
            <person name="Ichinomiya M."/>
            <person name="Sato N."/>
            <person name="Blanc-Mathieu R."/>
            <person name="Endo H."/>
            <person name="Kuwata A."/>
            <person name="Ogata H."/>
        </authorList>
    </citation>
    <scope>NUCLEOTIDE SEQUENCE [LARGE SCALE GENOMIC DNA]</scope>
</reference>
<comment type="caution">
    <text evidence="11">The sequence shown here is derived from an EMBL/GenBank/DDBJ whole genome shotgun (WGS) entry which is preliminary data.</text>
</comment>
<evidence type="ECO:0000256" key="7">
    <source>
        <dbReference type="ARBA" id="ARBA00023098"/>
    </source>
</evidence>
<evidence type="ECO:0000256" key="2">
    <source>
        <dbReference type="ARBA" id="ARBA00005441"/>
    </source>
</evidence>
<comment type="similarity">
    <text evidence="2">Belongs to the sphingomyelin synthase family.</text>
</comment>
<dbReference type="GO" id="GO:0046513">
    <property type="term" value="P:ceramide biosynthetic process"/>
    <property type="evidence" value="ECO:0007669"/>
    <property type="project" value="TreeGrafter"/>
</dbReference>
<dbReference type="GO" id="GO:0005886">
    <property type="term" value="C:plasma membrane"/>
    <property type="evidence" value="ECO:0007669"/>
    <property type="project" value="TreeGrafter"/>
</dbReference>
<dbReference type="PANTHER" id="PTHR21290">
    <property type="entry name" value="SPHINGOMYELIN SYNTHETASE"/>
    <property type="match status" value="1"/>
</dbReference>
<evidence type="ECO:0000256" key="1">
    <source>
        <dbReference type="ARBA" id="ARBA00004141"/>
    </source>
</evidence>
<dbReference type="GO" id="GO:0005789">
    <property type="term" value="C:endoplasmic reticulum membrane"/>
    <property type="evidence" value="ECO:0007669"/>
    <property type="project" value="TreeGrafter"/>
</dbReference>
<dbReference type="OrthoDB" id="422827at2759"/>
<comment type="subcellular location">
    <subcellularLocation>
        <location evidence="1">Membrane</location>
        <topology evidence="1">Multi-pass membrane protein</topology>
    </subcellularLocation>
</comment>
<keyword evidence="5" id="KW-0746">Sphingolipid metabolism</keyword>
<feature type="transmembrane region" description="Helical" evidence="9">
    <location>
        <begin position="93"/>
        <end position="113"/>
    </location>
</feature>
<feature type="transmembrane region" description="Helical" evidence="9">
    <location>
        <begin position="216"/>
        <end position="235"/>
    </location>
</feature>
<dbReference type="GO" id="GO:0047493">
    <property type="term" value="F:ceramide cholinephosphotransferase activity"/>
    <property type="evidence" value="ECO:0007669"/>
    <property type="project" value="TreeGrafter"/>
</dbReference>
<evidence type="ECO:0000256" key="4">
    <source>
        <dbReference type="ARBA" id="ARBA00022692"/>
    </source>
</evidence>
<protein>
    <recommendedName>
        <fullName evidence="10">Sphingomyelin synthase-like domain-containing protein</fullName>
    </recommendedName>
</protein>
<evidence type="ECO:0000256" key="8">
    <source>
        <dbReference type="ARBA" id="ARBA00023136"/>
    </source>
</evidence>
<feature type="domain" description="Sphingomyelin synthase-like" evidence="10">
    <location>
        <begin position="141"/>
        <end position="236"/>
    </location>
</feature>
<evidence type="ECO:0000256" key="6">
    <source>
        <dbReference type="ARBA" id="ARBA00022989"/>
    </source>
</evidence>
<dbReference type="InterPro" id="IPR025749">
    <property type="entry name" value="Sphingomyelin_synth-like_dom"/>
</dbReference>
<dbReference type="GO" id="GO:0000139">
    <property type="term" value="C:Golgi membrane"/>
    <property type="evidence" value="ECO:0007669"/>
    <property type="project" value="TreeGrafter"/>
</dbReference>
<evidence type="ECO:0000313" key="12">
    <source>
        <dbReference type="Proteomes" id="UP001165065"/>
    </source>
</evidence>
<dbReference type="EMBL" id="BRYA01000328">
    <property type="protein sequence ID" value="GMI47092.1"/>
    <property type="molecule type" value="Genomic_DNA"/>
</dbReference>
<keyword evidence="7" id="KW-0443">Lipid metabolism</keyword>
<dbReference type="Pfam" id="PF14360">
    <property type="entry name" value="PAP2_C"/>
    <property type="match status" value="1"/>
</dbReference>
<evidence type="ECO:0000313" key="11">
    <source>
        <dbReference type="EMBL" id="GMI47092.1"/>
    </source>
</evidence>
<evidence type="ECO:0000256" key="9">
    <source>
        <dbReference type="SAM" id="Phobius"/>
    </source>
</evidence>
<evidence type="ECO:0000256" key="3">
    <source>
        <dbReference type="ARBA" id="ARBA00022679"/>
    </source>
</evidence>
<dbReference type="PANTHER" id="PTHR21290:SF25">
    <property type="entry name" value="SPHINGOMYELIN SYNTHASE-RELATED PROTEIN 1"/>
    <property type="match status" value="1"/>
</dbReference>
<organism evidence="11 12">
    <name type="scientific">Triparma columacea</name>
    <dbReference type="NCBI Taxonomy" id="722753"/>
    <lineage>
        <taxon>Eukaryota</taxon>
        <taxon>Sar</taxon>
        <taxon>Stramenopiles</taxon>
        <taxon>Ochrophyta</taxon>
        <taxon>Bolidophyceae</taxon>
        <taxon>Parmales</taxon>
        <taxon>Triparmaceae</taxon>
        <taxon>Triparma</taxon>
    </lineage>
</organism>
<keyword evidence="8 9" id="KW-0472">Membrane</keyword>
<sequence>MLNIIRSPLAITFVFLFCGMYINCVAQVWAQYRSKLIDAKTLPDIGFDILPEFHYLLADVACYGAMLVTFVRFFFGVTLNNFRIRRHIFRRHIFCLGTLFFFRAFSIICTMLPNPADYCVTDVEYSPWYEAFRILSGATVTCADVMYSGHTVNITLCSMTWHCYSHVVPLTSFDPLFSKFGRLTNKLGELQRFTTVKALVWGLTLLGYSFIIGSRFHYTLDVFIGSLLTIAVFKFHQSRIRLAHLNDTWFNRIILWSETGAEDMVWFRENLSVVNDEFNDATKMEMV</sequence>
<gene>
    <name evidence="11" type="ORF">TrCOL_g7157</name>
</gene>
<accession>A0A9W7GJY5</accession>
<keyword evidence="3" id="KW-0808">Transferase</keyword>
<dbReference type="GO" id="GO:0033188">
    <property type="term" value="F:sphingomyelin synthase activity"/>
    <property type="evidence" value="ECO:0007669"/>
    <property type="project" value="TreeGrafter"/>
</dbReference>
<keyword evidence="4 9" id="KW-0812">Transmembrane</keyword>
<name>A0A9W7GJY5_9STRA</name>
<proteinExistence type="inferred from homology"/>
<evidence type="ECO:0000259" key="10">
    <source>
        <dbReference type="Pfam" id="PF14360"/>
    </source>
</evidence>
<dbReference type="InterPro" id="IPR045221">
    <property type="entry name" value="Sphingomyelin_synth-like"/>
</dbReference>
<feature type="transmembrane region" description="Helical" evidence="9">
    <location>
        <begin position="54"/>
        <end position="81"/>
    </location>
</feature>
<dbReference type="AlphaFoldDB" id="A0A9W7GJY5"/>
<keyword evidence="6 9" id="KW-1133">Transmembrane helix</keyword>
<keyword evidence="12" id="KW-1185">Reference proteome</keyword>
<dbReference type="Proteomes" id="UP001165065">
    <property type="component" value="Unassembled WGS sequence"/>
</dbReference>
<evidence type="ECO:0000256" key="5">
    <source>
        <dbReference type="ARBA" id="ARBA00022919"/>
    </source>
</evidence>